<evidence type="ECO:0000313" key="1">
    <source>
        <dbReference type="EMBL" id="ARS36014.1"/>
    </source>
</evidence>
<accession>A0A1X9YT67</accession>
<keyword evidence="2" id="KW-1185">Reference proteome</keyword>
<dbReference type="STRING" id="709015.GCA_000472485_02327"/>
<protein>
    <submittedName>
        <fullName evidence="1">Uncharacterized protein</fullName>
    </submittedName>
</protein>
<sequence length="122" mass="13084">MKAVNILSTVRAEISMAKVVAFEQRGFTGSGGKTIPMNEVNGLWQTASGSSGGNIGAFADGGFVNDAQLDLIGERGRELVLPNWMVESPKYANVVQWLEAERQKRVRAFADGSMTAPVPAKQ</sequence>
<dbReference type="RefSeq" id="WP_025607313.1">
    <property type="nucleotide sequence ID" value="NZ_CP021235.1"/>
</dbReference>
<proteinExistence type="predicted"/>
<reference evidence="2" key="1">
    <citation type="submission" date="2017-05" db="EMBL/GenBank/DDBJ databases">
        <authorList>
            <person name="Ray J."/>
            <person name="Price M."/>
            <person name="Deutschbauer A."/>
        </authorList>
    </citation>
    <scope>NUCLEOTIDE SEQUENCE [LARGE SCALE GENOMIC DNA]</scope>
    <source>
        <strain evidence="2">DSM 19842</strain>
    </source>
</reference>
<dbReference type="EMBL" id="CP021235">
    <property type="protein sequence ID" value="ARS36014.1"/>
    <property type="molecule type" value="Genomic_DNA"/>
</dbReference>
<dbReference type="Proteomes" id="UP000266292">
    <property type="component" value="Chromosome"/>
</dbReference>
<evidence type="ECO:0000313" key="2">
    <source>
        <dbReference type="Proteomes" id="UP000266292"/>
    </source>
</evidence>
<dbReference type="KEGG" id="pact:CA264_11525"/>
<dbReference type="OrthoDB" id="975149at2"/>
<name>A0A1X9YT67_9BACT</name>
<dbReference type="AlphaFoldDB" id="A0A1X9YT67"/>
<gene>
    <name evidence="1" type="ORF">CA264_11525</name>
</gene>
<organism evidence="1 2">
    <name type="scientific">Pontibacter actiniarum</name>
    <dbReference type="NCBI Taxonomy" id="323450"/>
    <lineage>
        <taxon>Bacteria</taxon>
        <taxon>Pseudomonadati</taxon>
        <taxon>Bacteroidota</taxon>
        <taxon>Cytophagia</taxon>
        <taxon>Cytophagales</taxon>
        <taxon>Hymenobacteraceae</taxon>
        <taxon>Pontibacter</taxon>
    </lineage>
</organism>